<reference evidence="16" key="1">
    <citation type="journal article" date="2017" name="Parasit. Vectors">
        <title>Sialotranscriptomics of Rhipicephalus zambeziensis reveals intricate expression profiles of secretory proteins and suggests tight temporal transcriptional regulation during blood-feeding.</title>
        <authorList>
            <person name="de Castro M.H."/>
            <person name="de Klerk D."/>
            <person name="Pienaar R."/>
            <person name="Rees D.J.G."/>
            <person name="Mans B.J."/>
        </authorList>
    </citation>
    <scope>NUCLEOTIDE SEQUENCE</scope>
    <source>
        <tissue evidence="16">Salivary glands</tissue>
    </source>
</reference>
<dbReference type="GO" id="GO:0004842">
    <property type="term" value="F:ubiquitin-protein transferase activity"/>
    <property type="evidence" value="ECO:0007669"/>
    <property type="project" value="TreeGrafter"/>
</dbReference>
<evidence type="ECO:0000256" key="10">
    <source>
        <dbReference type="PROSITE-ProRule" id="PRU00175"/>
    </source>
</evidence>
<name>A0A224ZBL7_9ACAR</name>
<feature type="compositionally biased region" description="Low complexity" evidence="11">
    <location>
        <begin position="388"/>
        <end position="399"/>
    </location>
</feature>
<dbReference type="CDD" id="cd20358">
    <property type="entry name" value="Rcat_RBR_HOIL1"/>
    <property type="match status" value="1"/>
</dbReference>
<feature type="compositionally biased region" description="Basic and acidic residues" evidence="11">
    <location>
        <begin position="1129"/>
        <end position="1139"/>
    </location>
</feature>
<dbReference type="InterPro" id="IPR029071">
    <property type="entry name" value="Ubiquitin-like_domsf"/>
</dbReference>
<dbReference type="InterPro" id="IPR000626">
    <property type="entry name" value="Ubiquitin-like_dom"/>
</dbReference>
<feature type="region of interest" description="Disordered" evidence="11">
    <location>
        <begin position="340"/>
        <end position="421"/>
    </location>
</feature>
<evidence type="ECO:0000256" key="1">
    <source>
        <dbReference type="ARBA" id="ARBA00004906"/>
    </source>
</evidence>
<dbReference type="InterPro" id="IPR047557">
    <property type="entry name" value="Rcat_RBR_HOIL1"/>
</dbReference>
<dbReference type="FunFam" id="3.30.40.10:FF:000137">
    <property type="entry name" value="RanBP-type and C3HC4-type zinc finger-containing protein 1"/>
    <property type="match status" value="1"/>
</dbReference>
<dbReference type="InterPro" id="IPR047559">
    <property type="entry name" value="HOIL1_RBR_mRING-HC-C3HC3D"/>
</dbReference>
<dbReference type="PROSITE" id="PS50089">
    <property type="entry name" value="ZF_RING_2"/>
    <property type="match status" value="1"/>
</dbReference>
<dbReference type="PROSITE" id="PS00518">
    <property type="entry name" value="ZF_RING_1"/>
    <property type="match status" value="1"/>
</dbReference>
<accession>A0A224ZBL7</accession>
<evidence type="ECO:0000259" key="15">
    <source>
        <dbReference type="PROSITE" id="PS51873"/>
    </source>
</evidence>
<dbReference type="InterPro" id="IPR036859">
    <property type="entry name" value="CAP-Gly_dom_sf"/>
</dbReference>
<evidence type="ECO:0000256" key="6">
    <source>
        <dbReference type="ARBA" id="ARBA00022771"/>
    </source>
</evidence>
<feature type="region of interest" description="Disordered" evidence="11">
    <location>
        <begin position="561"/>
        <end position="586"/>
    </location>
</feature>
<keyword evidence="3" id="KW-0808">Transferase</keyword>
<feature type="compositionally biased region" description="Basic and acidic residues" evidence="11">
    <location>
        <begin position="630"/>
        <end position="641"/>
    </location>
</feature>
<dbReference type="InterPro" id="IPR017907">
    <property type="entry name" value="Znf_RING_CS"/>
</dbReference>
<evidence type="ECO:0000256" key="8">
    <source>
        <dbReference type="ARBA" id="ARBA00022833"/>
    </source>
</evidence>
<dbReference type="CDD" id="cd20345">
    <property type="entry name" value="BRcat_RBR_HOIL1"/>
    <property type="match status" value="1"/>
</dbReference>
<dbReference type="InterPro" id="IPR001841">
    <property type="entry name" value="Znf_RING"/>
</dbReference>
<evidence type="ECO:0000256" key="3">
    <source>
        <dbReference type="ARBA" id="ARBA00022679"/>
    </source>
</evidence>
<keyword evidence="9" id="KW-0143">Chaperone</keyword>
<dbReference type="PROSITE" id="PS51873">
    <property type="entry name" value="TRIAD"/>
    <property type="match status" value="1"/>
</dbReference>
<evidence type="ECO:0000256" key="5">
    <source>
        <dbReference type="ARBA" id="ARBA00022737"/>
    </source>
</evidence>
<feature type="domain" description="RING-type" evidence="13">
    <location>
        <begin position="1173"/>
        <end position="1218"/>
    </location>
</feature>
<dbReference type="InterPro" id="IPR013083">
    <property type="entry name" value="Znf_RING/FYVE/PHD"/>
</dbReference>
<dbReference type="InterPro" id="IPR047558">
    <property type="entry name" value="BRcat_RBR_HOIL1"/>
</dbReference>
<dbReference type="PANTHER" id="PTHR22770:SF13">
    <property type="entry name" value="RING-TYPE DOMAIN-CONTAINING PROTEIN"/>
    <property type="match status" value="1"/>
</dbReference>
<evidence type="ECO:0000256" key="7">
    <source>
        <dbReference type="ARBA" id="ARBA00022786"/>
    </source>
</evidence>
<dbReference type="GO" id="GO:0097039">
    <property type="term" value="P:protein linear polyubiquitination"/>
    <property type="evidence" value="ECO:0007669"/>
    <property type="project" value="TreeGrafter"/>
</dbReference>
<sequence length="1401" mass="154454">MSLRRPFSEEDTGPLLTLGDRVVWLFEHGPEHGWVRWIGRIPVVSPNWTIGVEFDNPIGAGDGKFGGKRYFYARNDHAYFLPNSSLLRACDYNSSFRKQNSLGRSIPGLQAKMFTFPHQYSVAKYPFPGSTKDVEATHLTAAHLISSCSSREHGVCGTSKLHQSHSTHAQDEPNLSDYDNWLDGKDPCNVHVKSWKSSSTHSVVSCPPVLLPKMLVTREQSSSSDSDVNFGSLRSLMSCFTLGSHRKKKRRKKKKKSHRLVIVTGSDNSNYCCPSGSVSAAQVQQHVYEGDIRHSAKKYGAKELPCVSSGPKAIWRYSLQEQDMQKNAASCKEPVTIEVAEQKAPPKLPPKTCTRKKRLAPQPPGDSTTPTGTLQRKQPLPPVAVPCSSSSASTDSLSLTRRRSRKKPAPQPPKRDVWHSMAKSGTLPSVIEKGLYANEFTMDSKPLNSLKVQSLPKADVNMSGTSAVHPYLLESKHGQQAEKRQEYGKNLADLVVKPDLPVKTIPSPVTYVGDDSTEATGCGSSIKNKSVNDSQDVKMFHEKGKLALIRTMASECEKAVVHQPQASSREVRSSTLPPTRQCPPILEEEEPYASTAVGGESNNLESVLKRNSNVFELLDAFSKLELNSDETQKDSEPESPKHPRKQGKSLKSLFQKHPADASKVVSTKWTYTPMESKKDNFKDNFLTALKPGSHVTAVLEDKGTADYKTENIDVSLWEYDAKCVKNLSSQSPLNTQLASCRMNLKPVSHSPDFGNVFCKLRQQASSSSPGNPPWKHQQQTVKMLPDELRPSVSELPAVEAINKTSGGKKEGGGGLVAETASCADAAATASYSLEVMAGKALPVSLPQVSTHVNAHTSSGRQRPPVHPNSPTALMQAKLPALFRQLEEAISKGEHDRAAILARELAMYKVSCSLRRVRKVAPDPKQFIVKMYVEDRKSHVGPFSLPVHPEMTVSNLKKKVETEYNIPARVQRWILGKNLATDDGATLEHFGVSHSACPVFLYLVSPAEELRAEEVIRNRCWKPPDSIASTEEGEELANAIARHEPSDASSTLDALLNDRAAGWTCQLCGINNTEPGTCAMCGIAMVVDVSRQSVGADHNVEATLAYNTEPSETHDQLEASNSPAQAHFPLNKEDGSHVEPEQAPSPQTLLPQDYMRLVELDEQDLVPSMEAFECSVCFLGIEPGQGVLLRDCLHMFCRECLSSSVRYAEEAMVKCPFRNNEYSCSSHLQEREIRALVSPEVYEHHLSRSVKTAESQAPNSFHCKTADCPGWCMLEDNVNTFMCPVCGHSNCLTCRAIHEGKNCLQYQDELDFNAPDGQEAKQTKEYLDNMVKEGQAMHCPQCRVIVMKKWGCDWLKCSVCQTEICWVTKGPRWGPQGKGDTSAGCKCGVNGVKCHPKCNYCH</sequence>
<dbReference type="InterPro" id="IPR051628">
    <property type="entry name" value="LUBAC_E3_Ligases"/>
</dbReference>
<dbReference type="EMBL" id="GFPF01013126">
    <property type="protein sequence ID" value="MAA24272.1"/>
    <property type="molecule type" value="Transcribed_RNA"/>
</dbReference>
<keyword evidence="4" id="KW-0479">Metal-binding</keyword>
<dbReference type="Gene3D" id="3.30.40.10">
    <property type="entry name" value="Zinc/RING finger domain, C3HC4 (zinc finger)"/>
    <property type="match status" value="1"/>
</dbReference>
<feature type="compositionally biased region" description="Polar residues" evidence="11">
    <location>
        <begin position="564"/>
        <end position="578"/>
    </location>
</feature>
<feature type="domain" description="CAP-Gly" evidence="14">
    <location>
        <begin position="50"/>
        <end position="82"/>
    </location>
</feature>
<dbReference type="PANTHER" id="PTHR22770">
    <property type="entry name" value="UBIQUITIN CONJUGATING ENZYME 7 INTERACTING PROTEIN-RELATED"/>
    <property type="match status" value="1"/>
</dbReference>
<proteinExistence type="predicted"/>
<dbReference type="GO" id="GO:0009893">
    <property type="term" value="P:positive regulation of metabolic process"/>
    <property type="evidence" value="ECO:0007669"/>
    <property type="project" value="UniProtKB-ARBA"/>
</dbReference>
<keyword evidence="7" id="KW-0833">Ubl conjugation pathway</keyword>
<feature type="domain" description="Ubiquitin-like" evidence="12">
    <location>
        <begin position="928"/>
        <end position="992"/>
    </location>
</feature>
<dbReference type="GO" id="GO:0043161">
    <property type="term" value="P:proteasome-mediated ubiquitin-dependent protein catabolic process"/>
    <property type="evidence" value="ECO:0007669"/>
    <property type="project" value="TreeGrafter"/>
</dbReference>
<dbReference type="CDD" id="cd01799">
    <property type="entry name" value="Ubl_HOIL1"/>
    <property type="match status" value="1"/>
</dbReference>
<keyword evidence="6 10" id="KW-0863">Zinc-finger</keyword>
<comment type="pathway">
    <text evidence="1">Protein modification; protein ubiquitination.</text>
</comment>
<dbReference type="PROSITE" id="PS50245">
    <property type="entry name" value="CAP_GLY_2"/>
    <property type="match status" value="1"/>
</dbReference>
<evidence type="ECO:0000313" key="16">
    <source>
        <dbReference type="EMBL" id="MAA24272.1"/>
    </source>
</evidence>
<dbReference type="SMART" id="SM00184">
    <property type="entry name" value="RING"/>
    <property type="match status" value="2"/>
</dbReference>
<dbReference type="GO" id="GO:0071797">
    <property type="term" value="C:LUBAC complex"/>
    <property type="evidence" value="ECO:0007669"/>
    <property type="project" value="TreeGrafter"/>
</dbReference>
<keyword evidence="2" id="KW-0597">Phosphoprotein</keyword>
<feature type="region of interest" description="Disordered" evidence="11">
    <location>
        <begin position="626"/>
        <end position="659"/>
    </location>
</feature>
<feature type="region of interest" description="Disordered" evidence="11">
    <location>
        <begin position="1125"/>
        <end position="1148"/>
    </location>
</feature>
<dbReference type="CDD" id="cd16633">
    <property type="entry name" value="mRING-HC-C3HC3D_RBR_HOIL1"/>
    <property type="match status" value="1"/>
</dbReference>
<evidence type="ECO:0000256" key="2">
    <source>
        <dbReference type="ARBA" id="ARBA00022553"/>
    </source>
</evidence>
<evidence type="ECO:0000256" key="11">
    <source>
        <dbReference type="SAM" id="MobiDB-lite"/>
    </source>
</evidence>
<dbReference type="SUPFAM" id="SSF57850">
    <property type="entry name" value="RING/U-box"/>
    <property type="match status" value="3"/>
</dbReference>
<evidence type="ECO:0000259" key="14">
    <source>
        <dbReference type="PROSITE" id="PS50245"/>
    </source>
</evidence>
<keyword evidence="8" id="KW-0862">Zinc</keyword>
<dbReference type="GO" id="GO:0043130">
    <property type="term" value="F:ubiquitin binding"/>
    <property type="evidence" value="ECO:0007669"/>
    <property type="project" value="TreeGrafter"/>
</dbReference>
<feature type="domain" description="RING-type" evidence="15">
    <location>
        <begin position="1169"/>
        <end position="1397"/>
    </location>
</feature>
<dbReference type="PROSITE" id="PS50053">
    <property type="entry name" value="UBIQUITIN_2"/>
    <property type="match status" value="1"/>
</dbReference>
<evidence type="ECO:0000256" key="9">
    <source>
        <dbReference type="ARBA" id="ARBA00023186"/>
    </source>
</evidence>
<keyword evidence="5" id="KW-0677">Repeat</keyword>
<evidence type="ECO:0000259" key="13">
    <source>
        <dbReference type="PROSITE" id="PS50089"/>
    </source>
</evidence>
<dbReference type="InterPro" id="IPR044066">
    <property type="entry name" value="TRIAD_supradom"/>
</dbReference>
<feature type="compositionally biased region" description="Polar residues" evidence="11">
    <location>
        <begin position="365"/>
        <end position="376"/>
    </location>
</feature>
<dbReference type="InterPro" id="IPR000938">
    <property type="entry name" value="CAP-Gly_domain"/>
</dbReference>
<organism evidence="16">
    <name type="scientific">Rhipicephalus zambeziensis</name>
    <dbReference type="NCBI Taxonomy" id="60191"/>
    <lineage>
        <taxon>Eukaryota</taxon>
        <taxon>Metazoa</taxon>
        <taxon>Ecdysozoa</taxon>
        <taxon>Arthropoda</taxon>
        <taxon>Chelicerata</taxon>
        <taxon>Arachnida</taxon>
        <taxon>Acari</taxon>
        <taxon>Parasitiformes</taxon>
        <taxon>Ixodida</taxon>
        <taxon>Ixodoidea</taxon>
        <taxon>Ixodidae</taxon>
        <taxon>Rhipicephalinae</taxon>
        <taxon>Rhipicephalus</taxon>
        <taxon>Rhipicephalus</taxon>
    </lineage>
</organism>
<dbReference type="SUPFAM" id="SSF74924">
    <property type="entry name" value="Cap-Gly domain"/>
    <property type="match status" value="1"/>
</dbReference>
<dbReference type="SMART" id="SM01052">
    <property type="entry name" value="CAP_GLY"/>
    <property type="match status" value="1"/>
</dbReference>
<dbReference type="SUPFAM" id="SSF54236">
    <property type="entry name" value="Ubiquitin-like"/>
    <property type="match status" value="1"/>
</dbReference>
<dbReference type="GO" id="GO:0008270">
    <property type="term" value="F:zinc ion binding"/>
    <property type="evidence" value="ECO:0007669"/>
    <property type="project" value="UniProtKB-KW"/>
</dbReference>
<dbReference type="Gene3D" id="2.30.30.190">
    <property type="entry name" value="CAP Gly-rich-like domain"/>
    <property type="match status" value="1"/>
</dbReference>
<evidence type="ECO:0000259" key="12">
    <source>
        <dbReference type="PROSITE" id="PS50053"/>
    </source>
</evidence>
<dbReference type="Gene3D" id="3.10.20.90">
    <property type="entry name" value="Phosphatidylinositol 3-kinase Catalytic Subunit, Chain A, domain 1"/>
    <property type="match status" value="1"/>
</dbReference>
<protein>
    <submittedName>
        <fullName evidence="16">Ubiquitin-conjugating enzyme</fullName>
    </submittedName>
</protein>
<evidence type="ECO:0000256" key="4">
    <source>
        <dbReference type="ARBA" id="ARBA00022723"/>
    </source>
</evidence>
<dbReference type="Pfam" id="PF01302">
    <property type="entry name" value="CAP_GLY"/>
    <property type="match status" value="1"/>
</dbReference>